<accession>A0A3P1BPE3</accession>
<dbReference type="SUPFAM" id="SSF53335">
    <property type="entry name" value="S-adenosyl-L-methionine-dependent methyltransferases"/>
    <property type="match status" value="1"/>
</dbReference>
<gene>
    <name evidence="2" type="ORF">EHT25_18050</name>
</gene>
<keyword evidence="2" id="KW-0808">Transferase</keyword>
<dbReference type="EMBL" id="RQJO01000009">
    <property type="protein sequence ID" value="RRB02374.1"/>
    <property type="molecule type" value="Genomic_DNA"/>
</dbReference>
<dbReference type="InterPro" id="IPR025714">
    <property type="entry name" value="Methyltranfer_dom"/>
</dbReference>
<keyword evidence="3" id="KW-1185">Reference proteome</keyword>
<proteinExistence type="predicted"/>
<feature type="domain" description="Methyltransferase" evidence="1">
    <location>
        <begin position="31"/>
        <end position="149"/>
    </location>
</feature>
<evidence type="ECO:0000259" key="1">
    <source>
        <dbReference type="Pfam" id="PF13847"/>
    </source>
</evidence>
<organism evidence="2 3">
    <name type="scientific">Larkinella rosea</name>
    <dbReference type="NCBI Taxonomy" id="2025312"/>
    <lineage>
        <taxon>Bacteria</taxon>
        <taxon>Pseudomonadati</taxon>
        <taxon>Bacteroidota</taxon>
        <taxon>Cytophagia</taxon>
        <taxon>Cytophagales</taxon>
        <taxon>Spirosomataceae</taxon>
        <taxon>Larkinella</taxon>
    </lineage>
</organism>
<dbReference type="PANTHER" id="PTHR43861:SF1">
    <property type="entry name" value="TRANS-ACONITATE 2-METHYLTRANSFERASE"/>
    <property type="match status" value="1"/>
</dbReference>
<dbReference type="InterPro" id="IPR023149">
    <property type="entry name" value="Trans_acon_MeTrfase_C"/>
</dbReference>
<dbReference type="RefSeq" id="WP_124876536.1">
    <property type="nucleotide sequence ID" value="NZ_RQJO01000009.1"/>
</dbReference>
<name>A0A3P1BPE3_9BACT</name>
<dbReference type="AlphaFoldDB" id="A0A3P1BPE3"/>
<dbReference type="Pfam" id="PF13847">
    <property type="entry name" value="Methyltransf_31"/>
    <property type="match status" value="1"/>
</dbReference>
<comment type="caution">
    <text evidence="2">The sequence shown here is derived from an EMBL/GenBank/DDBJ whole genome shotgun (WGS) entry which is preliminary data.</text>
</comment>
<sequence>MAWNPDTYNKFKSERFAPFYDVLALIEVRERMDVIDLGCGTGELTRKLADALPYSNVLGVDSSQEMLNDSLPFANEQVRFEQKSIEDQVRNSDKKWDLVFSNAAIQWVDDHEALLPKIISLLKPTGQLAIQLPAQHHNALNKMLNDLADEEPFKTQLQGWQRTPPVLEIEQYARLLFENGGREITVFEKIYPLVVSDSTALYEWASGTTLIPYTEKLNDENQHRFINEFKNRLQKQFAKAPVFYPFKRIVMKAVF</sequence>
<dbReference type="Gene3D" id="1.10.150.290">
    <property type="entry name" value="S-adenosyl-L-methionine-dependent methyltransferases"/>
    <property type="match status" value="1"/>
</dbReference>
<reference evidence="2 3" key="1">
    <citation type="submission" date="2018-11" db="EMBL/GenBank/DDBJ databases">
        <authorList>
            <person name="Zhou Z."/>
            <person name="Wang G."/>
        </authorList>
    </citation>
    <scope>NUCLEOTIDE SEQUENCE [LARGE SCALE GENOMIC DNA]</scope>
    <source>
        <strain evidence="2 3">KCTC52004</strain>
    </source>
</reference>
<dbReference type="GO" id="GO:0030798">
    <property type="term" value="F:trans-aconitate 2-methyltransferase activity"/>
    <property type="evidence" value="ECO:0007669"/>
    <property type="project" value="InterPro"/>
</dbReference>
<dbReference type="CDD" id="cd02440">
    <property type="entry name" value="AdoMet_MTases"/>
    <property type="match status" value="1"/>
</dbReference>
<dbReference type="InterPro" id="IPR029063">
    <property type="entry name" value="SAM-dependent_MTases_sf"/>
</dbReference>
<dbReference type="Gene3D" id="3.40.50.150">
    <property type="entry name" value="Vaccinia Virus protein VP39"/>
    <property type="match status" value="1"/>
</dbReference>
<protein>
    <submittedName>
        <fullName evidence="2">Methyltransferase domain-containing protein</fullName>
    </submittedName>
</protein>
<keyword evidence="2" id="KW-0489">Methyltransferase</keyword>
<evidence type="ECO:0000313" key="3">
    <source>
        <dbReference type="Proteomes" id="UP000271925"/>
    </source>
</evidence>
<dbReference type="GO" id="GO:0032259">
    <property type="term" value="P:methylation"/>
    <property type="evidence" value="ECO:0007669"/>
    <property type="project" value="UniProtKB-KW"/>
</dbReference>
<evidence type="ECO:0000313" key="2">
    <source>
        <dbReference type="EMBL" id="RRB02374.1"/>
    </source>
</evidence>
<dbReference type="PANTHER" id="PTHR43861">
    <property type="entry name" value="TRANS-ACONITATE 2-METHYLTRANSFERASE-RELATED"/>
    <property type="match status" value="1"/>
</dbReference>
<dbReference type="OrthoDB" id="9789123at2"/>
<dbReference type="Proteomes" id="UP000271925">
    <property type="component" value="Unassembled WGS sequence"/>
</dbReference>